<comment type="caution">
    <text evidence="2">The sequence shown here is derived from an EMBL/GenBank/DDBJ whole genome shotgun (WGS) entry which is preliminary data.</text>
</comment>
<protein>
    <submittedName>
        <fullName evidence="2">Uncharacterized protein</fullName>
    </submittedName>
</protein>
<evidence type="ECO:0000313" key="3">
    <source>
        <dbReference type="Proteomes" id="UP000030392"/>
    </source>
</evidence>
<dbReference type="Proteomes" id="UP000030392">
    <property type="component" value="Unassembled WGS sequence"/>
</dbReference>
<reference evidence="3" key="1">
    <citation type="journal article" date="2014" name="Sci. Data">
        <title>Genomes of diverse isolates of the marine cyanobacterium Prochlorococcus.</title>
        <authorList>
            <person name="Biller S."/>
            <person name="Berube P."/>
            <person name="Thompson J."/>
            <person name="Kelly L."/>
            <person name="Roggensack S."/>
            <person name="Awad L."/>
            <person name="Roache-Johnson K."/>
            <person name="Ding H."/>
            <person name="Giovannoni S.J."/>
            <person name="Moore L.R."/>
            <person name="Chisholm S.W."/>
        </authorList>
    </citation>
    <scope>NUCLEOTIDE SEQUENCE [LARGE SCALE GENOMIC DNA]</scope>
    <source>
        <strain evidence="3">PAC1</strain>
    </source>
</reference>
<dbReference type="AlphaFoldDB" id="A0A0A2C3J2"/>
<keyword evidence="1" id="KW-0472">Membrane</keyword>
<sequence length="66" mass="8043">MDVFVWIMRLSRSRIPDINLFYVSINSLVKKSWLCNSLDYFVMSLWLSVLYCLKPAFFDIFLFHWI</sequence>
<evidence type="ECO:0000256" key="1">
    <source>
        <dbReference type="SAM" id="Phobius"/>
    </source>
</evidence>
<organism evidence="2 3">
    <name type="scientific">Prochlorococcus marinus str. PAC1</name>
    <dbReference type="NCBI Taxonomy" id="59924"/>
    <lineage>
        <taxon>Bacteria</taxon>
        <taxon>Bacillati</taxon>
        <taxon>Cyanobacteriota</taxon>
        <taxon>Cyanophyceae</taxon>
        <taxon>Synechococcales</taxon>
        <taxon>Prochlorococcaceae</taxon>
        <taxon>Prochlorococcus</taxon>
    </lineage>
</organism>
<gene>
    <name evidence="2" type="ORF">EV03_1853</name>
</gene>
<dbReference type="EMBL" id="JNAX01000015">
    <property type="protein sequence ID" value="KGG19470.1"/>
    <property type="molecule type" value="Genomic_DNA"/>
</dbReference>
<name>A0A0A2C3J2_PROMR</name>
<keyword evidence="1" id="KW-0812">Transmembrane</keyword>
<evidence type="ECO:0000313" key="2">
    <source>
        <dbReference type="EMBL" id="KGG19470.1"/>
    </source>
</evidence>
<proteinExistence type="predicted"/>
<keyword evidence="1" id="KW-1133">Transmembrane helix</keyword>
<feature type="transmembrane region" description="Helical" evidence="1">
    <location>
        <begin position="40"/>
        <end position="63"/>
    </location>
</feature>
<accession>A0A0A2C3J2</accession>